<reference evidence="1 2" key="1">
    <citation type="submission" date="2020-08" db="EMBL/GenBank/DDBJ databases">
        <title>Genomic Encyclopedia of Type Strains, Phase IV (KMG-IV): sequencing the most valuable type-strain genomes for metagenomic binning, comparative biology and taxonomic classification.</title>
        <authorList>
            <person name="Goeker M."/>
        </authorList>
    </citation>
    <scope>NUCLEOTIDE SEQUENCE [LARGE SCALE GENOMIC DNA]</scope>
    <source>
        <strain evidence="1 2">DSM 17498</strain>
    </source>
</reference>
<organism evidence="1 2">
    <name type="scientific">Afipia massiliensis</name>
    <dbReference type="NCBI Taxonomy" id="211460"/>
    <lineage>
        <taxon>Bacteria</taxon>
        <taxon>Pseudomonadati</taxon>
        <taxon>Pseudomonadota</taxon>
        <taxon>Alphaproteobacteria</taxon>
        <taxon>Hyphomicrobiales</taxon>
        <taxon>Nitrobacteraceae</taxon>
        <taxon>Afipia</taxon>
    </lineage>
</organism>
<evidence type="ECO:0000313" key="2">
    <source>
        <dbReference type="Proteomes" id="UP000521227"/>
    </source>
</evidence>
<gene>
    <name evidence="1" type="ORF">HNQ36_004245</name>
</gene>
<name>A0A840N2D9_9BRAD</name>
<dbReference type="Proteomes" id="UP000521227">
    <property type="component" value="Unassembled WGS sequence"/>
</dbReference>
<sequence>MRSSRNSYRHGLAAKISATEDEHRKLDTLARRLADGSNDYWVGEAAIHAAENFLYLQRVKTKKAEVIEGLLKATSAEDFQQGARELAKFETYERKARSRWKRSQRDLEARKATAIEVV</sequence>
<dbReference type="EMBL" id="JACHIJ010000006">
    <property type="protein sequence ID" value="MBB5054243.1"/>
    <property type="molecule type" value="Genomic_DNA"/>
</dbReference>
<protein>
    <submittedName>
        <fullName evidence="1">Uncharacterized protein</fullName>
    </submittedName>
</protein>
<dbReference type="AlphaFoldDB" id="A0A840N2D9"/>
<proteinExistence type="predicted"/>
<accession>A0A840N2D9</accession>
<comment type="caution">
    <text evidence="1">The sequence shown here is derived from an EMBL/GenBank/DDBJ whole genome shotgun (WGS) entry which is preliminary data.</text>
</comment>
<dbReference type="RefSeq" id="WP_184088232.1">
    <property type="nucleotide sequence ID" value="NZ_JACHIJ010000006.1"/>
</dbReference>
<evidence type="ECO:0000313" key="1">
    <source>
        <dbReference type="EMBL" id="MBB5054243.1"/>
    </source>
</evidence>